<dbReference type="EMBL" id="QZAA01000097">
    <property type="protein sequence ID" value="RQD76939.1"/>
    <property type="molecule type" value="Genomic_DNA"/>
</dbReference>
<comment type="similarity">
    <text evidence="2">Belongs to the TrkH potassium transport family.</text>
</comment>
<feature type="transmembrane region" description="Helical" evidence="9">
    <location>
        <begin position="35"/>
        <end position="59"/>
    </location>
</feature>
<evidence type="ECO:0000256" key="2">
    <source>
        <dbReference type="ARBA" id="ARBA00009137"/>
    </source>
</evidence>
<dbReference type="Pfam" id="PF02386">
    <property type="entry name" value="TrkH"/>
    <property type="match status" value="1"/>
</dbReference>
<keyword evidence="7" id="KW-0406">Ion transport</keyword>
<evidence type="ECO:0000256" key="3">
    <source>
        <dbReference type="ARBA" id="ARBA00022448"/>
    </source>
</evidence>
<keyword evidence="4" id="KW-1003">Cell membrane</keyword>
<organism evidence="10 11">
    <name type="scientific">Candidatus Syntrophonatronum acetioxidans</name>
    <dbReference type="NCBI Taxonomy" id="1795816"/>
    <lineage>
        <taxon>Bacteria</taxon>
        <taxon>Bacillati</taxon>
        <taxon>Bacillota</taxon>
        <taxon>Clostridia</taxon>
        <taxon>Eubacteriales</taxon>
        <taxon>Syntrophomonadaceae</taxon>
        <taxon>Candidatus Syntrophonatronum</taxon>
    </lineage>
</organism>
<keyword evidence="5 9" id="KW-0812">Transmembrane</keyword>
<dbReference type="Proteomes" id="UP000285138">
    <property type="component" value="Unassembled WGS sequence"/>
</dbReference>
<dbReference type="AlphaFoldDB" id="A0A424YGB2"/>
<feature type="transmembrane region" description="Helical" evidence="9">
    <location>
        <begin position="128"/>
        <end position="147"/>
    </location>
</feature>
<feature type="transmembrane region" description="Helical" evidence="9">
    <location>
        <begin position="247"/>
        <end position="266"/>
    </location>
</feature>
<gene>
    <name evidence="10" type="ORF">D5R97_03390</name>
</gene>
<evidence type="ECO:0000256" key="4">
    <source>
        <dbReference type="ARBA" id="ARBA00022475"/>
    </source>
</evidence>
<comment type="caution">
    <text evidence="10">The sequence shown here is derived from an EMBL/GenBank/DDBJ whole genome shotgun (WGS) entry which is preliminary data.</text>
</comment>
<evidence type="ECO:0000256" key="9">
    <source>
        <dbReference type="SAM" id="Phobius"/>
    </source>
</evidence>
<feature type="transmembrane region" description="Helical" evidence="9">
    <location>
        <begin position="181"/>
        <end position="200"/>
    </location>
</feature>
<accession>A0A424YGB2</accession>
<keyword evidence="3" id="KW-0813">Transport</keyword>
<evidence type="ECO:0000313" key="11">
    <source>
        <dbReference type="Proteomes" id="UP000285138"/>
    </source>
</evidence>
<feature type="transmembrane region" description="Helical" evidence="9">
    <location>
        <begin position="305"/>
        <end position="328"/>
    </location>
</feature>
<comment type="subcellular location">
    <subcellularLocation>
        <location evidence="1">Cell membrane</location>
        <topology evidence="1">Multi-pass membrane protein</topology>
    </subcellularLocation>
</comment>
<evidence type="ECO:0000256" key="8">
    <source>
        <dbReference type="ARBA" id="ARBA00023136"/>
    </source>
</evidence>
<reference evidence="10 11" key="1">
    <citation type="submission" date="2018-08" db="EMBL/GenBank/DDBJ databases">
        <title>The metabolism and importance of syntrophic acetate oxidation coupled to methane or sulfide production in haloalkaline environments.</title>
        <authorList>
            <person name="Timmers P.H.A."/>
            <person name="Vavourakis C.D."/>
            <person name="Sorokin D.Y."/>
            <person name="Sinninghe Damste J.S."/>
            <person name="Muyzer G."/>
            <person name="Stams A.J.M."/>
            <person name="Plugge C.M."/>
        </authorList>
    </citation>
    <scope>NUCLEOTIDE SEQUENCE [LARGE SCALE GENOMIC DNA]</scope>
    <source>
        <strain evidence="10">MSAO_Bac1</strain>
    </source>
</reference>
<sequence length="337" mass="38020">MVPRPGIGSIRLLKAETPSPYISKIAPRFTSYAKYIWIVYIILTLLELFLLSFSGIGFYEALNHTLTSISTGGFSTRDGGLGAFNNVMVETIVIIFMIIGGGNYVLYYILFSQKNPLLLFKDQEYRSYLTVLFVGFILVGMGVYFNYFGNWSESIRYGLFQAISITTGTGHVTYNYDLWPVMVKMLFVILFFFGGCRYSTTGGIKMVRMLIAIKFMKGEIIRNIHPNLVYHVKVNNEDVPDLVVRNVIGFFLLYIVSFFLTALFLSGFGFDILSSISASAAIISNVGPALELFGPMKDYSELPGLLKIWLSFTMVLGRLEIYPLLIFFRTLVIPGER</sequence>
<dbReference type="InterPro" id="IPR003445">
    <property type="entry name" value="Cat_transpt"/>
</dbReference>
<name>A0A424YGB2_9FIRM</name>
<keyword evidence="8 9" id="KW-0472">Membrane</keyword>
<keyword evidence="6 9" id="KW-1133">Transmembrane helix</keyword>
<dbReference type="PANTHER" id="PTHR32024:SF2">
    <property type="entry name" value="TRK SYSTEM POTASSIUM UPTAKE PROTEIN TRKG-RELATED"/>
    <property type="match status" value="1"/>
</dbReference>
<evidence type="ECO:0000256" key="5">
    <source>
        <dbReference type="ARBA" id="ARBA00022692"/>
    </source>
</evidence>
<evidence type="ECO:0000256" key="7">
    <source>
        <dbReference type="ARBA" id="ARBA00023065"/>
    </source>
</evidence>
<evidence type="ECO:0000256" key="6">
    <source>
        <dbReference type="ARBA" id="ARBA00022989"/>
    </source>
</evidence>
<dbReference type="GO" id="GO:0008324">
    <property type="term" value="F:monoatomic cation transmembrane transporter activity"/>
    <property type="evidence" value="ECO:0007669"/>
    <property type="project" value="InterPro"/>
</dbReference>
<dbReference type="PANTHER" id="PTHR32024">
    <property type="entry name" value="TRK SYSTEM POTASSIUM UPTAKE PROTEIN TRKG-RELATED"/>
    <property type="match status" value="1"/>
</dbReference>
<evidence type="ECO:0000313" key="10">
    <source>
        <dbReference type="EMBL" id="RQD76939.1"/>
    </source>
</evidence>
<proteinExistence type="inferred from homology"/>
<evidence type="ECO:0000256" key="1">
    <source>
        <dbReference type="ARBA" id="ARBA00004651"/>
    </source>
</evidence>
<dbReference type="GO" id="GO:0005886">
    <property type="term" value="C:plasma membrane"/>
    <property type="evidence" value="ECO:0007669"/>
    <property type="project" value="UniProtKB-SubCell"/>
</dbReference>
<feature type="transmembrane region" description="Helical" evidence="9">
    <location>
        <begin position="87"/>
        <end position="107"/>
    </location>
</feature>
<protein>
    <submittedName>
        <fullName evidence="10">TrkH family potassium uptake protein</fullName>
    </submittedName>
</protein>
<dbReference type="GO" id="GO:0030001">
    <property type="term" value="P:metal ion transport"/>
    <property type="evidence" value="ECO:0007669"/>
    <property type="project" value="UniProtKB-ARBA"/>
</dbReference>